<proteinExistence type="predicted"/>
<name>A0A0A9A988_ARUDO</name>
<protein>
    <submittedName>
        <fullName evidence="2">Uncharacterized protein</fullName>
    </submittedName>
</protein>
<reference evidence="2" key="1">
    <citation type="submission" date="2014-09" db="EMBL/GenBank/DDBJ databases">
        <authorList>
            <person name="Magalhaes I.L.F."/>
            <person name="Oliveira U."/>
            <person name="Santos F.R."/>
            <person name="Vidigal T.H.D.A."/>
            <person name="Brescovit A.D."/>
            <person name="Santos A.J."/>
        </authorList>
    </citation>
    <scope>NUCLEOTIDE SEQUENCE</scope>
    <source>
        <tissue evidence="2">Shoot tissue taken approximately 20 cm above the soil surface</tissue>
    </source>
</reference>
<feature type="region of interest" description="Disordered" evidence="1">
    <location>
        <begin position="1"/>
        <end position="20"/>
    </location>
</feature>
<evidence type="ECO:0000313" key="2">
    <source>
        <dbReference type="EMBL" id="JAD48254.1"/>
    </source>
</evidence>
<organism evidence="2">
    <name type="scientific">Arundo donax</name>
    <name type="common">Giant reed</name>
    <name type="synonym">Donax arundinaceus</name>
    <dbReference type="NCBI Taxonomy" id="35708"/>
    <lineage>
        <taxon>Eukaryota</taxon>
        <taxon>Viridiplantae</taxon>
        <taxon>Streptophyta</taxon>
        <taxon>Embryophyta</taxon>
        <taxon>Tracheophyta</taxon>
        <taxon>Spermatophyta</taxon>
        <taxon>Magnoliopsida</taxon>
        <taxon>Liliopsida</taxon>
        <taxon>Poales</taxon>
        <taxon>Poaceae</taxon>
        <taxon>PACMAD clade</taxon>
        <taxon>Arundinoideae</taxon>
        <taxon>Arundineae</taxon>
        <taxon>Arundo</taxon>
    </lineage>
</organism>
<dbReference type="EMBL" id="GBRH01249641">
    <property type="protein sequence ID" value="JAD48254.1"/>
    <property type="molecule type" value="Transcribed_RNA"/>
</dbReference>
<evidence type="ECO:0000256" key="1">
    <source>
        <dbReference type="SAM" id="MobiDB-lite"/>
    </source>
</evidence>
<dbReference type="AlphaFoldDB" id="A0A0A9A988"/>
<sequence length="20" mass="2260">MPSKPGWQEGARSLSSAWKR</sequence>
<accession>A0A0A9A988</accession>
<reference evidence="2" key="2">
    <citation type="journal article" date="2015" name="Data Brief">
        <title>Shoot transcriptome of the giant reed, Arundo donax.</title>
        <authorList>
            <person name="Barrero R.A."/>
            <person name="Guerrero F.D."/>
            <person name="Moolhuijzen P."/>
            <person name="Goolsby J.A."/>
            <person name="Tidwell J."/>
            <person name="Bellgard S.E."/>
            <person name="Bellgard M.I."/>
        </authorList>
    </citation>
    <scope>NUCLEOTIDE SEQUENCE</scope>
    <source>
        <tissue evidence="2">Shoot tissue taken approximately 20 cm above the soil surface</tissue>
    </source>
</reference>